<dbReference type="GO" id="GO:0031624">
    <property type="term" value="F:ubiquitin conjugating enzyme binding"/>
    <property type="evidence" value="ECO:0007669"/>
    <property type="project" value="TreeGrafter"/>
</dbReference>
<dbReference type="Proteomes" id="UP001342314">
    <property type="component" value="Unassembled WGS sequence"/>
</dbReference>
<sequence>MQELQRPLPSSVQAPVHSTFDPSAVPQDPAHLASLASLRTRDGAGQHADEELLALGQEQLFSGTRRAQRRISGSAATASGEAHGRAEPAAEAVDGATDDTTTQLDELHMRVEAVAVEVLPPTEAELARSITSLVTCIERLANISRGDDERSAAPAAAHAALASDPSFSSVAELLDREASALPRSSRDPAAPAEVLGAAREVEQAERDLLWGRVDDLSERVKLLSRRRAEGLQEVEAVGNVGAGTQQQEELLRTPRSVASDSLYDASPSDLPRYSHEQTHLPPAYYLDVAHQSSDFSDDKKEELDLDKLHPIPSSSVAPRVRKVSSATSEKMQRDLDSVTEAIERLYVVSPQLANQRVEPDRRRMRERQLAKLGNAIERLSQGRLEDQRAVPSPIVGEDEDEMLTEAQRLARRAHAAREKEQRAVDRLLDQIDRAASRTLADQRVELNGKRKEVLNLDTLRNDFEPADKYEARRREYILEHTGKGRLASQDAKLNSSGMVAPFPRPPPELDEPVTITEFFAADSSVNDGDLDTDDRSRPRSQSVPAMRKKFSSRSLFQPKNAAASTGEEDAVAPGKKGSLRIGVFKKAPSLAANRRGSYDASGMTGLGVFGTGMSRSASANGIEVLETPQFDWVTEESRNLGTLVVTFWPRASSSSKRVSDDFEVVAVEADSILVGPAHGGPASRLSLPCRIVPQQATVVPTGPYFEVKLVTADSSPTKSRADLEVHTPLSTDDLRRAMPAAYCCTACDAQLVNASAVQRYNALPSEHWAELLDAWMCHQDQTLSDDLVAKGKGIKPRPDEGLVGTTYVLFPREHTLNWVTPDGSESAKASNGDFLHPAHCSSCSALIGSHVVPFDVSASSPTSFRLLKYASYPASLSQEPIDTLRPSLASYLTAEMLETGQAHACHRFVLEDAANEQAKLLLWFFNPAIRVAFSTSSSGTEALVATAADRSSLSSRSGSARSSPNGSNGSSNGSPPLTSSTTALASRSMNAVKVFYAVVSSDSDPQCAHFLHAKHERIPYPAPVLSRLTELLQASTLVYPPAKRKFGELAVGFLERI</sequence>
<proteinExistence type="predicted"/>
<feature type="region of interest" description="Disordered" evidence="1">
    <location>
        <begin position="954"/>
        <end position="982"/>
    </location>
</feature>
<dbReference type="GO" id="GO:0005634">
    <property type="term" value="C:nucleus"/>
    <property type="evidence" value="ECO:0007669"/>
    <property type="project" value="TreeGrafter"/>
</dbReference>
<evidence type="ECO:0000256" key="1">
    <source>
        <dbReference type="SAM" id="MobiDB-lite"/>
    </source>
</evidence>
<dbReference type="InterPro" id="IPR019193">
    <property type="entry name" value="UBQ-conj_enz_E2-bd_prot"/>
</dbReference>
<dbReference type="EMBL" id="BQKY01000004">
    <property type="protein sequence ID" value="GJN89278.1"/>
    <property type="molecule type" value="Genomic_DNA"/>
</dbReference>
<accession>A0AAV5GGG2</accession>
<name>A0AAV5GGG2_9BASI</name>
<dbReference type="GO" id="GO:0043161">
    <property type="term" value="P:proteasome-mediated ubiquitin-dependent protein catabolic process"/>
    <property type="evidence" value="ECO:0007669"/>
    <property type="project" value="TreeGrafter"/>
</dbReference>
<dbReference type="GO" id="GO:0000209">
    <property type="term" value="P:protein polyubiquitination"/>
    <property type="evidence" value="ECO:0007669"/>
    <property type="project" value="TreeGrafter"/>
</dbReference>
<dbReference type="GO" id="GO:0005829">
    <property type="term" value="C:cytosol"/>
    <property type="evidence" value="ECO:0007669"/>
    <property type="project" value="TreeGrafter"/>
</dbReference>
<evidence type="ECO:0000313" key="3">
    <source>
        <dbReference type="Proteomes" id="UP001342314"/>
    </source>
</evidence>
<dbReference type="GO" id="GO:0051865">
    <property type="term" value="P:protein autoubiquitination"/>
    <property type="evidence" value="ECO:0007669"/>
    <property type="project" value="TreeGrafter"/>
</dbReference>
<dbReference type="GO" id="GO:0006513">
    <property type="term" value="P:protein monoubiquitination"/>
    <property type="evidence" value="ECO:0007669"/>
    <property type="project" value="TreeGrafter"/>
</dbReference>
<comment type="caution">
    <text evidence="2">The sequence shown here is derived from an EMBL/GenBank/DDBJ whole genome shotgun (WGS) entry which is preliminary data.</text>
</comment>
<feature type="region of interest" description="Disordered" evidence="1">
    <location>
        <begin position="1"/>
        <end position="28"/>
    </location>
</feature>
<organism evidence="2 3">
    <name type="scientific">Rhodotorula paludigena</name>
    <dbReference type="NCBI Taxonomy" id="86838"/>
    <lineage>
        <taxon>Eukaryota</taxon>
        <taxon>Fungi</taxon>
        <taxon>Dikarya</taxon>
        <taxon>Basidiomycota</taxon>
        <taxon>Pucciniomycotina</taxon>
        <taxon>Microbotryomycetes</taxon>
        <taxon>Sporidiobolales</taxon>
        <taxon>Sporidiobolaceae</taxon>
        <taxon>Rhodotorula</taxon>
    </lineage>
</organism>
<dbReference type="AlphaFoldDB" id="A0AAV5GGG2"/>
<evidence type="ECO:0000313" key="2">
    <source>
        <dbReference type="EMBL" id="GJN89278.1"/>
    </source>
</evidence>
<dbReference type="GO" id="GO:0061630">
    <property type="term" value="F:ubiquitin protein ligase activity"/>
    <property type="evidence" value="ECO:0007669"/>
    <property type="project" value="TreeGrafter"/>
</dbReference>
<dbReference type="PANTHER" id="PTHR31531">
    <property type="entry name" value="E3 UBIQUITIN-PROTEIN LIGASE E3D FAMILY MEMBER"/>
    <property type="match status" value="1"/>
</dbReference>
<feature type="region of interest" description="Disordered" evidence="1">
    <location>
        <begin position="524"/>
        <end position="572"/>
    </location>
</feature>
<protein>
    <recommendedName>
        <fullName evidence="4">HECT-like ubiquitin-conjugating enzyme-binding-domain-containing protein</fullName>
    </recommendedName>
</protein>
<dbReference type="GO" id="GO:0000151">
    <property type="term" value="C:ubiquitin ligase complex"/>
    <property type="evidence" value="ECO:0007669"/>
    <property type="project" value="TreeGrafter"/>
</dbReference>
<reference evidence="2 3" key="1">
    <citation type="submission" date="2021-12" db="EMBL/GenBank/DDBJ databases">
        <title>High titer production of polyol ester of fatty acids by Rhodotorula paludigena BS15 towards product separation-free biomass refinery.</title>
        <authorList>
            <person name="Mano J."/>
            <person name="Ono H."/>
            <person name="Tanaka T."/>
            <person name="Naito K."/>
            <person name="Sushida H."/>
            <person name="Ike M."/>
            <person name="Tokuyasu K."/>
            <person name="Kitaoka M."/>
        </authorList>
    </citation>
    <scope>NUCLEOTIDE SEQUENCE [LARGE SCALE GENOMIC DNA]</scope>
    <source>
        <strain evidence="2 3">BS15</strain>
    </source>
</reference>
<gene>
    <name evidence="2" type="ORF">Rhopal_002257-T1</name>
</gene>
<dbReference type="GO" id="GO:0030332">
    <property type="term" value="F:cyclin binding"/>
    <property type="evidence" value="ECO:0007669"/>
    <property type="project" value="TreeGrafter"/>
</dbReference>
<dbReference type="Pfam" id="PF09814">
    <property type="entry name" value="HECT_2"/>
    <property type="match status" value="1"/>
</dbReference>
<feature type="region of interest" description="Disordered" evidence="1">
    <location>
        <begin position="63"/>
        <end position="97"/>
    </location>
</feature>
<keyword evidence="3" id="KW-1185">Reference proteome</keyword>
<evidence type="ECO:0008006" key="4">
    <source>
        <dbReference type="Google" id="ProtNLM"/>
    </source>
</evidence>
<dbReference type="PANTHER" id="PTHR31531:SF2">
    <property type="entry name" value="E3 UBIQUITIN-PROTEIN LIGASE E3D"/>
    <property type="match status" value="1"/>
</dbReference>